<evidence type="ECO:0000256" key="1">
    <source>
        <dbReference type="SAM" id="MobiDB-lite"/>
    </source>
</evidence>
<organism evidence="2 3">
    <name type="scientific">Cudoniella acicularis</name>
    <dbReference type="NCBI Taxonomy" id="354080"/>
    <lineage>
        <taxon>Eukaryota</taxon>
        <taxon>Fungi</taxon>
        <taxon>Dikarya</taxon>
        <taxon>Ascomycota</taxon>
        <taxon>Pezizomycotina</taxon>
        <taxon>Leotiomycetes</taxon>
        <taxon>Helotiales</taxon>
        <taxon>Tricladiaceae</taxon>
        <taxon>Cudoniella</taxon>
    </lineage>
</organism>
<dbReference type="Proteomes" id="UP000566819">
    <property type="component" value="Unassembled WGS sequence"/>
</dbReference>
<dbReference type="OrthoDB" id="5236983at2759"/>
<dbReference type="AlphaFoldDB" id="A0A8H4QS69"/>
<evidence type="ECO:0000313" key="2">
    <source>
        <dbReference type="EMBL" id="KAF4616246.1"/>
    </source>
</evidence>
<comment type="caution">
    <text evidence="2">The sequence shown here is derived from an EMBL/GenBank/DDBJ whole genome shotgun (WGS) entry which is preliminary data.</text>
</comment>
<keyword evidence="3" id="KW-1185">Reference proteome</keyword>
<feature type="region of interest" description="Disordered" evidence="1">
    <location>
        <begin position="281"/>
        <end position="300"/>
    </location>
</feature>
<reference evidence="2 3" key="1">
    <citation type="submission" date="2020-03" db="EMBL/GenBank/DDBJ databases">
        <title>Draft Genome Sequence of Cudoniella acicularis.</title>
        <authorList>
            <person name="Buettner E."/>
            <person name="Kellner H."/>
        </authorList>
    </citation>
    <scope>NUCLEOTIDE SEQUENCE [LARGE SCALE GENOMIC DNA]</scope>
    <source>
        <strain evidence="2 3">DSM 108380</strain>
    </source>
</reference>
<proteinExistence type="predicted"/>
<accession>A0A8H4QS69</accession>
<protein>
    <recommendedName>
        <fullName evidence="4">SprT-like domain-containing protein</fullName>
    </recommendedName>
</protein>
<evidence type="ECO:0000313" key="3">
    <source>
        <dbReference type="Proteomes" id="UP000566819"/>
    </source>
</evidence>
<dbReference type="EMBL" id="JAAMPI010002234">
    <property type="protein sequence ID" value="KAF4616246.1"/>
    <property type="molecule type" value="Genomic_DNA"/>
</dbReference>
<name>A0A8H4QS69_9HELO</name>
<sequence length="300" mass="35019">MNNYYRISRQAYLRHFSPEAMSQIPRLHIPASNKAPFFGHHAEPNTLRRWLEGLTLDPFGLLWGKVKEHCLFIFEEVEDPIFEFLQGDIDYRRLILKRSFEIFDRVFFANTLHRHCSLETCDPEYIEGEHGLTVGDHDDLDINGQPYIFPGYICAIFISKDQAASNSVNPYRPMLQTLLHEMLHAFFVINACRCPPFCEKKYFGQLGQTGHGISWGYAAFFLEKAMNERFGPYWDLNRAVSFAREYDANPSAYEIDEWISRWALNSSAVEKFLARREEARREEADKLAEEEIHTDSEGDE</sequence>
<gene>
    <name evidence="2" type="ORF">G7Y89_g15161</name>
</gene>
<evidence type="ECO:0008006" key="4">
    <source>
        <dbReference type="Google" id="ProtNLM"/>
    </source>
</evidence>